<feature type="binding site" evidence="1">
    <location>
        <position position="381"/>
    </location>
    <ligand>
        <name>Zn(2+)</name>
        <dbReference type="ChEBI" id="CHEBI:29105"/>
        <note>catalytic</note>
    </ligand>
</feature>
<evidence type="ECO:0000256" key="3">
    <source>
        <dbReference type="SAM" id="SignalP"/>
    </source>
</evidence>
<proteinExistence type="predicted"/>
<accession>A0A2P6U5D0</accession>
<dbReference type="InterPro" id="IPR001590">
    <property type="entry name" value="Peptidase_M12B"/>
</dbReference>
<keyword evidence="3" id="KW-0732">Signal</keyword>
<comment type="caution">
    <text evidence="5">The sequence shown here is derived from an EMBL/GenBank/DDBJ whole genome shotgun (WGS) entry which is preliminary data.</text>
</comment>
<feature type="binding site" evidence="1">
    <location>
        <position position="387"/>
    </location>
    <ligand>
        <name>Zn(2+)</name>
        <dbReference type="ChEBI" id="CHEBI:29105"/>
        <note>catalytic</note>
    </ligand>
</feature>
<comment type="caution">
    <text evidence="1">Lacks conserved residue(s) required for the propagation of feature annotation.</text>
</comment>
<gene>
    <name evidence="5" type="ORF">C2E21_0529</name>
</gene>
<evidence type="ECO:0000313" key="5">
    <source>
        <dbReference type="EMBL" id="PRW61523.1"/>
    </source>
</evidence>
<dbReference type="PROSITE" id="PS50215">
    <property type="entry name" value="ADAM_MEPRO"/>
    <property type="match status" value="1"/>
</dbReference>
<protein>
    <submittedName>
        <fullName evidence="5">Cytochrome c554</fullName>
    </submittedName>
</protein>
<feature type="binding site" evidence="1">
    <location>
        <position position="377"/>
    </location>
    <ligand>
        <name>Zn(2+)</name>
        <dbReference type="ChEBI" id="CHEBI:29105"/>
        <note>catalytic</note>
    </ligand>
</feature>
<keyword evidence="1" id="KW-0862">Zinc</keyword>
<dbReference type="Pfam" id="PF13688">
    <property type="entry name" value="Reprolysin_5"/>
    <property type="match status" value="1"/>
</dbReference>
<dbReference type="GO" id="GO:0046872">
    <property type="term" value="F:metal ion binding"/>
    <property type="evidence" value="ECO:0007669"/>
    <property type="project" value="UniProtKB-KW"/>
</dbReference>
<evidence type="ECO:0000256" key="2">
    <source>
        <dbReference type="SAM" id="MobiDB-lite"/>
    </source>
</evidence>
<dbReference type="InterPro" id="IPR024079">
    <property type="entry name" value="MetalloPept_cat_dom_sf"/>
</dbReference>
<keyword evidence="6" id="KW-1185">Reference proteome</keyword>
<feature type="domain" description="Peptidase M12B" evidence="4">
    <location>
        <begin position="209"/>
        <end position="437"/>
    </location>
</feature>
<feature type="active site" evidence="1">
    <location>
        <position position="378"/>
    </location>
</feature>
<dbReference type="SUPFAM" id="SSF55486">
    <property type="entry name" value="Metalloproteases ('zincins'), catalytic domain"/>
    <property type="match status" value="1"/>
</dbReference>
<dbReference type="OrthoDB" id="513993at2759"/>
<sequence>MARQAPALPGCLALLLALVPVTLAAPRVGIAASAGRTFAAAARSVDAGGRLTVTGYRLEGQTTDSTLELQRLEVWDPTAQIVVQPGGGARPVVQGPPDTRYFKGSLAGAPGSAVVLSVDASGGVSGIATNGKDRWALSRPALSPVAAAAGVAPAGLSSRKATRAGSGTASRRPFHCGASDLEPQQAQRAQQASSQDGAASRKLLAGSALTASVALETDGELFQLLGGTVVAVTSYVGQLVAYADTIFAREIGVDLRITWLGVYPIAATDPWPTLKPVSTTRVNSTEGLYFLRDYWNNPVNRRTGIQRTFVHMLSGQFTDGGIAYVGVLCQSHEFGSAAPSRVLDYAFSGAMVGDFEWSGNAADYPTQPVWDPECFLHETGHLFGARHTHDYCIVTPDDPTTVDDCAQSRRCLQNQIGVLPTCTPGYAGGSGTIMSYCHTLSGGMGNIAMTFGQNHPCGRRPQRVVASMKAHVQDRAAKYPACFIPTVPAPPPAPVKPPNGQWSTPIVVPNGLPFTSTVFNTYWATGAPENKCNDYASWRDVYVFRWWANWTYDNAQVTVSSCGRLQNSGLPGISVRSAPTSDNAGPYGCVSKAVYGCPSPDQGFTTTFTATGNTFYYFIVTNVGADTLPPVSIPIDPFGGNTLKSWTSPIFTAFMPAGTPAVCIDGSNARPYLAFRWFSGTALANGTAWRATSKLTLSSCGHTATNRPALSVRKSKNLTDPAAGPFTCTNRTGGGCGTGNYGFRLVLTVEANTHYWFVVTAVNTTMPPPKFNMTAQLTF</sequence>
<name>A0A2P6U5D0_CHLSO</name>
<dbReference type="AlphaFoldDB" id="A0A2P6U5D0"/>
<feature type="region of interest" description="Disordered" evidence="2">
    <location>
        <begin position="157"/>
        <end position="178"/>
    </location>
</feature>
<evidence type="ECO:0000256" key="1">
    <source>
        <dbReference type="PROSITE-ProRule" id="PRU00276"/>
    </source>
</evidence>
<organism evidence="5 6">
    <name type="scientific">Chlorella sorokiniana</name>
    <name type="common">Freshwater green alga</name>
    <dbReference type="NCBI Taxonomy" id="3076"/>
    <lineage>
        <taxon>Eukaryota</taxon>
        <taxon>Viridiplantae</taxon>
        <taxon>Chlorophyta</taxon>
        <taxon>core chlorophytes</taxon>
        <taxon>Trebouxiophyceae</taxon>
        <taxon>Chlorellales</taxon>
        <taxon>Chlorellaceae</taxon>
        <taxon>Chlorella clade</taxon>
        <taxon>Chlorella</taxon>
    </lineage>
</organism>
<keyword evidence="1" id="KW-0479">Metal-binding</keyword>
<feature type="chain" id="PRO_5015189245" evidence="3">
    <location>
        <begin position="25"/>
        <end position="779"/>
    </location>
</feature>
<dbReference type="EMBL" id="LHPG02000001">
    <property type="protein sequence ID" value="PRW61523.1"/>
    <property type="molecule type" value="Genomic_DNA"/>
</dbReference>
<dbReference type="GO" id="GO:0004222">
    <property type="term" value="F:metalloendopeptidase activity"/>
    <property type="evidence" value="ECO:0007669"/>
    <property type="project" value="InterPro"/>
</dbReference>
<dbReference type="Gene3D" id="3.40.390.10">
    <property type="entry name" value="Collagenase (Catalytic Domain)"/>
    <property type="match status" value="1"/>
</dbReference>
<reference evidence="5 6" key="1">
    <citation type="journal article" date="2018" name="Plant J.">
        <title>Genome sequences of Chlorella sorokiniana UTEX 1602 and Micractinium conductrix SAG 241.80: implications to maltose excretion by a green alga.</title>
        <authorList>
            <person name="Arriola M.B."/>
            <person name="Velmurugan N."/>
            <person name="Zhang Y."/>
            <person name="Plunkett M.H."/>
            <person name="Hondzo H."/>
            <person name="Barney B.M."/>
        </authorList>
    </citation>
    <scope>NUCLEOTIDE SEQUENCE [LARGE SCALE GENOMIC DNA]</scope>
    <source>
        <strain evidence="6">UTEX 1602</strain>
    </source>
</reference>
<dbReference type="Proteomes" id="UP000239899">
    <property type="component" value="Unassembled WGS sequence"/>
</dbReference>
<evidence type="ECO:0000313" key="6">
    <source>
        <dbReference type="Proteomes" id="UP000239899"/>
    </source>
</evidence>
<dbReference type="GO" id="GO:0006508">
    <property type="term" value="P:proteolysis"/>
    <property type="evidence" value="ECO:0007669"/>
    <property type="project" value="InterPro"/>
</dbReference>
<evidence type="ECO:0000259" key="4">
    <source>
        <dbReference type="PROSITE" id="PS50215"/>
    </source>
</evidence>
<feature type="signal peptide" evidence="3">
    <location>
        <begin position="1"/>
        <end position="24"/>
    </location>
</feature>